<reference evidence="1" key="1">
    <citation type="submission" date="2020-04" db="EMBL/GenBank/DDBJ databases">
        <title>A chromosome-scale assembly and high-density genetic map of the yellow drum (Nibea albiflora) genome.</title>
        <authorList>
            <person name="Xu D."/>
            <person name="Zhang W."/>
            <person name="Chen R."/>
            <person name="Tan P."/>
            <person name="Wang L."/>
            <person name="Song H."/>
            <person name="Tian L."/>
            <person name="Zhu Q."/>
            <person name="Wang B."/>
        </authorList>
    </citation>
    <scope>NUCLEOTIDE SEQUENCE</scope>
    <source>
        <strain evidence="1">ZJHYS-2018</strain>
    </source>
</reference>
<dbReference type="EMBL" id="CM024802">
    <property type="protein sequence ID" value="KAG8011584.1"/>
    <property type="molecule type" value="Genomic_DNA"/>
</dbReference>
<evidence type="ECO:0000313" key="2">
    <source>
        <dbReference type="Proteomes" id="UP000805704"/>
    </source>
</evidence>
<comment type="caution">
    <text evidence="1">The sequence shown here is derived from an EMBL/GenBank/DDBJ whole genome shotgun (WGS) entry which is preliminary data.</text>
</comment>
<keyword evidence="2" id="KW-1185">Reference proteome</keyword>
<evidence type="ECO:0000313" key="1">
    <source>
        <dbReference type="EMBL" id="KAG8011584.1"/>
    </source>
</evidence>
<dbReference type="Proteomes" id="UP000805704">
    <property type="component" value="Chromosome 14"/>
</dbReference>
<name>A0ACB7FBL7_NIBAL</name>
<gene>
    <name evidence="1" type="ORF">GBF38_006502</name>
</gene>
<feature type="non-terminal residue" evidence="1">
    <location>
        <position position="1"/>
    </location>
</feature>
<protein>
    <submittedName>
        <fullName evidence="1">Uncharacterized protein</fullName>
    </submittedName>
</protein>
<organism evidence="1 2">
    <name type="scientific">Nibea albiflora</name>
    <name type="common">Yellow drum</name>
    <name type="synonym">Corvina albiflora</name>
    <dbReference type="NCBI Taxonomy" id="240163"/>
    <lineage>
        <taxon>Eukaryota</taxon>
        <taxon>Metazoa</taxon>
        <taxon>Chordata</taxon>
        <taxon>Craniata</taxon>
        <taxon>Vertebrata</taxon>
        <taxon>Euteleostomi</taxon>
        <taxon>Actinopterygii</taxon>
        <taxon>Neopterygii</taxon>
        <taxon>Teleostei</taxon>
        <taxon>Neoteleostei</taxon>
        <taxon>Acanthomorphata</taxon>
        <taxon>Eupercaria</taxon>
        <taxon>Sciaenidae</taxon>
        <taxon>Nibea</taxon>
    </lineage>
</organism>
<accession>A0ACB7FBL7</accession>
<proteinExistence type="predicted"/>
<sequence length="81" mass="9149">ITEGKTDTESDKQRCGGSDKLSDSCVGALWKKKLCLTINLWHRGYGFENDRLSNMEAYPAWLEDKPVDFVANLDVKLPSRS</sequence>